<accession>A0AAV2VME5</accession>
<evidence type="ECO:0000313" key="1">
    <source>
        <dbReference type="EMBL" id="CCO45901.1"/>
    </source>
</evidence>
<gene>
    <name evidence="1" type="ORF">VIBNISOn1_1610023</name>
</gene>
<sequence>MDESSFSYVTEVRIERRLKPRATKKDANGCYLWLRHKFFPL</sequence>
<evidence type="ECO:0000313" key="2">
    <source>
        <dbReference type="Proteomes" id="UP000018211"/>
    </source>
</evidence>
<name>A0AAV2VME5_9VIBR</name>
<comment type="caution">
    <text evidence="1">The sequence shown here is derived from an EMBL/GenBank/DDBJ whole genome shotgun (WGS) entry which is preliminary data.</text>
</comment>
<evidence type="ECO:0008006" key="3">
    <source>
        <dbReference type="Google" id="ProtNLM"/>
    </source>
</evidence>
<dbReference type="Proteomes" id="UP000018211">
    <property type="component" value="Unassembled WGS sequence"/>
</dbReference>
<organism evidence="1 2">
    <name type="scientific">Vibrio nigripulchritudo SOn1</name>
    <dbReference type="NCBI Taxonomy" id="1238450"/>
    <lineage>
        <taxon>Bacteria</taxon>
        <taxon>Pseudomonadati</taxon>
        <taxon>Pseudomonadota</taxon>
        <taxon>Gammaproteobacteria</taxon>
        <taxon>Vibrionales</taxon>
        <taxon>Vibrionaceae</taxon>
        <taxon>Vibrio</taxon>
    </lineage>
</organism>
<proteinExistence type="predicted"/>
<dbReference type="AlphaFoldDB" id="A0AAV2VME5"/>
<reference evidence="1 2" key="1">
    <citation type="journal article" date="2013" name="ISME J.">
        <title>Comparative genomics of pathogenic lineages of Vibrio nigripulchritudo identifies virulence-associated traits.</title>
        <authorList>
            <person name="Goudenege D."/>
            <person name="Labreuche Y."/>
            <person name="Krin E."/>
            <person name="Ansquer D."/>
            <person name="Mangenot S."/>
            <person name="Calteau A."/>
            <person name="Medigue C."/>
            <person name="Mazel D."/>
            <person name="Polz M.F."/>
            <person name="Le Roux F."/>
        </authorList>
    </citation>
    <scope>NUCLEOTIDE SEQUENCE [LARGE SCALE GENOMIC DNA]</scope>
    <source>
        <strain evidence="1 2">SOn1</strain>
    </source>
</reference>
<dbReference type="EMBL" id="CAOF01000070">
    <property type="protein sequence ID" value="CCO45901.1"/>
    <property type="molecule type" value="Genomic_DNA"/>
</dbReference>
<protein>
    <recommendedName>
        <fullName evidence="3">Transposase</fullName>
    </recommendedName>
</protein>